<feature type="binding site" evidence="5">
    <location>
        <position position="175"/>
    </location>
    <ligand>
        <name>S-adenosyl-L-methionine</name>
        <dbReference type="ChEBI" id="CHEBI:59789"/>
    </ligand>
</feature>
<evidence type="ECO:0000256" key="4">
    <source>
        <dbReference type="ARBA" id="ARBA00048391"/>
    </source>
</evidence>
<keyword evidence="1 5" id="KW-0489">Methyltransferase</keyword>
<dbReference type="PROSITE" id="PS00092">
    <property type="entry name" value="N6_MTASE"/>
    <property type="match status" value="1"/>
</dbReference>
<dbReference type="NCBIfam" id="TIGR00536">
    <property type="entry name" value="hemK_fam"/>
    <property type="match status" value="1"/>
</dbReference>
<feature type="domain" description="Methyltransferase small" evidence="6">
    <location>
        <begin position="143"/>
        <end position="226"/>
    </location>
</feature>
<comment type="function">
    <text evidence="5">Methylates the class 1 translation termination release factors RF1/PrfA and RF2/PrfB on the glutamine residue of the universally conserved GGQ motif.</text>
</comment>
<dbReference type="AlphaFoldDB" id="A0A2T5U5C9"/>
<evidence type="ECO:0000256" key="3">
    <source>
        <dbReference type="ARBA" id="ARBA00022691"/>
    </source>
</evidence>
<evidence type="ECO:0000256" key="5">
    <source>
        <dbReference type="HAMAP-Rule" id="MF_02126"/>
    </source>
</evidence>
<feature type="domain" description="Release factor glutamine methyltransferase N-terminal" evidence="7">
    <location>
        <begin position="44"/>
        <end position="108"/>
    </location>
</feature>
<feature type="binding site" evidence="5">
    <location>
        <begin position="218"/>
        <end position="221"/>
    </location>
    <ligand>
        <name>substrate</name>
    </ligand>
</feature>
<feature type="binding site" evidence="5">
    <location>
        <begin position="153"/>
        <end position="157"/>
    </location>
    <ligand>
        <name>S-adenosyl-L-methionine</name>
        <dbReference type="ChEBI" id="CHEBI:59789"/>
    </ligand>
</feature>
<comment type="similarity">
    <text evidence="5">Belongs to the protein N5-glutamine methyltransferase family. PrmC subfamily.</text>
</comment>
<dbReference type="Pfam" id="PF17827">
    <property type="entry name" value="PrmC_N"/>
    <property type="match status" value="1"/>
</dbReference>
<gene>
    <name evidence="5" type="primary">prmC</name>
    <name evidence="8" type="ORF">C8J25_1045</name>
</gene>
<feature type="binding site" evidence="5">
    <location>
        <position position="218"/>
    </location>
    <ligand>
        <name>S-adenosyl-L-methionine</name>
        <dbReference type="ChEBI" id="CHEBI:59789"/>
    </ligand>
</feature>
<dbReference type="InterPro" id="IPR004556">
    <property type="entry name" value="HemK-like"/>
</dbReference>
<dbReference type="InterPro" id="IPR050320">
    <property type="entry name" value="N5-glutamine_MTase"/>
</dbReference>
<keyword evidence="2 5" id="KW-0808">Transferase</keyword>
<dbReference type="PROSITE" id="PS51257">
    <property type="entry name" value="PROKAR_LIPOPROTEIN"/>
    <property type="match status" value="1"/>
</dbReference>
<evidence type="ECO:0000313" key="9">
    <source>
        <dbReference type="Proteomes" id="UP000244013"/>
    </source>
</evidence>
<dbReference type="InterPro" id="IPR002052">
    <property type="entry name" value="DNA_methylase_N6_adenine_CS"/>
</dbReference>
<comment type="caution">
    <text evidence="8">The sequence shown here is derived from an EMBL/GenBank/DDBJ whole genome shotgun (WGS) entry which is preliminary data.</text>
</comment>
<dbReference type="GO" id="GO:0003676">
    <property type="term" value="F:nucleic acid binding"/>
    <property type="evidence" value="ECO:0007669"/>
    <property type="project" value="InterPro"/>
</dbReference>
<dbReference type="SUPFAM" id="SSF53335">
    <property type="entry name" value="S-adenosyl-L-methionine-dependent methyltransferases"/>
    <property type="match status" value="1"/>
</dbReference>
<protein>
    <recommendedName>
        <fullName evidence="5">Release factor glutamine methyltransferase</fullName>
        <shortName evidence="5">RF MTase</shortName>
        <ecNumber evidence="5">2.1.1.297</ecNumber>
    </recommendedName>
    <alternativeName>
        <fullName evidence="5">N5-glutamine methyltransferase PrmC</fullName>
    </alternativeName>
    <alternativeName>
        <fullName evidence="5">Protein-(glutamine-N5) MTase PrmC</fullName>
    </alternativeName>
    <alternativeName>
        <fullName evidence="5">Protein-glutamine N-methyltransferase PrmC</fullName>
    </alternativeName>
</protein>
<keyword evidence="3 5" id="KW-0949">S-adenosyl-L-methionine</keyword>
<dbReference type="InterPro" id="IPR007848">
    <property type="entry name" value="Small_mtfrase_dom"/>
</dbReference>
<dbReference type="InterPro" id="IPR019874">
    <property type="entry name" value="RF_methyltr_PrmC"/>
</dbReference>
<evidence type="ECO:0000259" key="6">
    <source>
        <dbReference type="Pfam" id="PF05175"/>
    </source>
</evidence>
<evidence type="ECO:0000256" key="2">
    <source>
        <dbReference type="ARBA" id="ARBA00022679"/>
    </source>
</evidence>
<sequence>MGSRPVPDGRCVRVFRSIATGASAVSACPPRNPLPQAGGGVSAALATAAARLTFSATPRLDAELLMAHALGVERNAILLDPDRYTVPDTFAAFVDRRLNHEPIAYITGSRGFWSIDLAVGPGALVPRADSETLLIAAQAHFAGRAPATILDLGTGPGTLLLAALDEWPAQGLGVDYSPQALAYARANAATLGMADRAQFIRSSWASAIVGQFDLILANPPYIATAEQLPSEVHDHEPHAALFAGADGLDDYRILAEQLPALIAPGGAAVIEIGSTQAAPVTALLEAQGLHVALHHDYGGNARALVATHAPAT</sequence>
<reference evidence="8 9" key="1">
    <citation type="submission" date="2018-04" db="EMBL/GenBank/DDBJ databases">
        <title>Genomic Encyclopedia of Type Strains, Phase III (KMG-III): the genomes of soil and plant-associated and newly described type strains.</title>
        <authorList>
            <person name="Whitman W."/>
        </authorList>
    </citation>
    <scope>NUCLEOTIDE SEQUENCE [LARGE SCALE GENOMIC DNA]</scope>
    <source>
        <strain evidence="8 9">MA-olki</strain>
    </source>
</reference>
<dbReference type="GO" id="GO:0102559">
    <property type="term" value="F:peptide chain release factor N(5)-glutamine methyltransferase activity"/>
    <property type="evidence" value="ECO:0007669"/>
    <property type="project" value="UniProtKB-EC"/>
</dbReference>
<feature type="binding site" evidence="5">
    <location>
        <position position="204"/>
    </location>
    <ligand>
        <name>S-adenosyl-L-methionine</name>
        <dbReference type="ChEBI" id="CHEBI:59789"/>
    </ligand>
</feature>
<comment type="catalytic activity">
    <reaction evidence="4 5">
        <text>L-glutaminyl-[peptide chain release factor] + S-adenosyl-L-methionine = N(5)-methyl-L-glutaminyl-[peptide chain release factor] + S-adenosyl-L-homocysteine + H(+)</text>
        <dbReference type="Rhea" id="RHEA:42896"/>
        <dbReference type="Rhea" id="RHEA-COMP:10271"/>
        <dbReference type="Rhea" id="RHEA-COMP:10272"/>
        <dbReference type="ChEBI" id="CHEBI:15378"/>
        <dbReference type="ChEBI" id="CHEBI:30011"/>
        <dbReference type="ChEBI" id="CHEBI:57856"/>
        <dbReference type="ChEBI" id="CHEBI:59789"/>
        <dbReference type="ChEBI" id="CHEBI:61891"/>
        <dbReference type="EC" id="2.1.1.297"/>
    </reaction>
</comment>
<dbReference type="Pfam" id="PF05175">
    <property type="entry name" value="MTS"/>
    <property type="match status" value="1"/>
</dbReference>
<organism evidence="8 9">
    <name type="scientific">Sphingomonas faeni</name>
    <dbReference type="NCBI Taxonomy" id="185950"/>
    <lineage>
        <taxon>Bacteria</taxon>
        <taxon>Pseudomonadati</taxon>
        <taxon>Pseudomonadota</taxon>
        <taxon>Alphaproteobacteria</taxon>
        <taxon>Sphingomonadales</taxon>
        <taxon>Sphingomonadaceae</taxon>
        <taxon>Sphingomonas</taxon>
    </lineage>
</organism>
<evidence type="ECO:0000256" key="1">
    <source>
        <dbReference type="ARBA" id="ARBA00022603"/>
    </source>
</evidence>
<dbReference type="GO" id="GO:0032259">
    <property type="term" value="P:methylation"/>
    <property type="evidence" value="ECO:0007669"/>
    <property type="project" value="UniProtKB-KW"/>
</dbReference>
<dbReference type="CDD" id="cd02440">
    <property type="entry name" value="AdoMet_MTases"/>
    <property type="match status" value="1"/>
</dbReference>
<proteinExistence type="inferred from homology"/>
<dbReference type="Proteomes" id="UP000244013">
    <property type="component" value="Unassembled WGS sequence"/>
</dbReference>
<dbReference type="Gene3D" id="1.10.8.10">
    <property type="entry name" value="DNA helicase RuvA subunit, C-terminal domain"/>
    <property type="match status" value="1"/>
</dbReference>
<accession>A0A2T5U5C9</accession>
<dbReference type="NCBIfam" id="TIGR03534">
    <property type="entry name" value="RF_mod_PrmC"/>
    <property type="match status" value="1"/>
</dbReference>
<dbReference type="Gene3D" id="3.40.50.150">
    <property type="entry name" value="Vaccinia Virus protein VP39"/>
    <property type="match status" value="1"/>
</dbReference>
<dbReference type="InterPro" id="IPR029063">
    <property type="entry name" value="SAM-dependent_MTases_sf"/>
</dbReference>
<dbReference type="PANTHER" id="PTHR18895:SF74">
    <property type="entry name" value="MTRF1L RELEASE FACTOR GLUTAMINE METHYLTRANSFERASE"/>
    <property type="match status" value="1"/>
</dbReference>
<dbReference type="HAMAP" id="MF_02126">
    <property type="entry name" value="RF_methyltr_PrmC"/>
    <property type="match status" value="1"/>
</dbReference>
<evidence type="ECO:0000259" key="7">
    <source>
        <dbReference type="Pfam" id="PF17827"/>
    </source>
</evidence>
<dbReference type="InterPro" id="IPR040758">
    <property type="entry name" value="PrmC_N"/>
</dbReference>
<dbReference type="EC" id="2.1.1.297" evidence="5"/>
<evidence type="ECO:0000313" key="8">
    <source>
        <dbReference type="EMBL" id="PTW46670.1"/>
    </source>
</evidence>
<name>A0A2T5U5C9_9SPHN</name>
<dbReference type="EMBL" id="QAYE01000004">
    <property type="protein sequence ID" value="PTW46670.1"/>
    <property type="molecule type" value="Genomic_DNA"/>
</dbReference>
<dbReference type="PANTHER" id="PTHR18895">
    <property type="entry name" value="HEMK METHYLTRANSFERASE"/>
    <property type="match status" value="1"/>
</dbReference>